<reference evidence="1 2" key="1">
    <citation type="journal article" date="2010" name="J. Bacteriol.">
        <title>Complete genome sequence of the aerobic facultative methanotroph Methylocella silvestris BL2.</title>
        <authorList>
            <person name="Chen Y."/>
            <person name="Crombie A."/>
            <person name="Rahman M.T."/>
            <person name="Dedysh S.N."/>
            <person name="Liesack W."/>
            <person name="Stott M.B."/>
            <person name="Alam M."/>
            <person name="Theisen A.R."/>
            <person name="Murrell J.C."/>
            <person name="Dunfield P.F."/>
        </authorList>
    </citation>
    <scope>NUCLEOTIDE SEQUENCE [LARGE SCALE GENOMIC DNA]</scope>
    <source>
        <strain evidence="2">DSM 15510 / CIP 108128 / LMG 27833 / NCIMB 13906 / BL2</strain>
    </source>
</reference>
<dbReference type="STRING" id="395965.Msil_2154"/>
<dbReference type="AlphaFoldDB" id="B8ERP0"/>
<organism evidence="1 2">
    <name type="scientific">Methylocella silvestris (strain DSM 15510 / CIP 108128 / LMG 27833 / NCIMB 13906 / BL2)</name>
    <dbReference type="NCBI Taxonomy" id="395965"/>
    <lineage>
        <taxon>Bacteria</taxon>
        <taxon>Pseudomonadati</taxon>
        <taxon>Pseudomonadota</taxon>
        <taxon>Alphaproteobacteria</taxon>
        <taxon>Hyphomicrobiales</taxon>
        <taxon>Beijerinckiaceae</taxon>
        <taxon>Methylocella</taxon>
    </lineage>
</organism>
<dbReference type="Proteomes" id="UP000002257">
    <property type="component" value="Chromosome"/>
</dbReference>
<dbReference type="KEGG" id="msl:Msil_2154"/>
<sequence length="291" mass="31017">MGEALSYLDPPPMPAPVVVMKDVGGYVNQYQDKTELYRATDREVRLHECRSACTLALSLPNVCVYPDSTLKFHLAYDPRNHQSNYEVSQQLFDSYPPAVRARLGALTRQYKVLRGEELIALGVRNCAAPRRGEPSIMVASDAAQRKSARAQPAAGDPAVAEGSTFGRLMQGVASTLAAISAGAAQAPRLEMARAAPGKPPASMALETGPLPPPRPLEVGAEETFASVEAADDARLAREKAAGKPGSPPPGRPCDVEISYAYGAARINLLKLIGGAQPILPNRFVAYAELAR</sequence>
<accession>B8ERP0</accession>
<dbReference type="eggNOG" id="ENOG502ZWNP">
    <property type="taxonomic scope" value="Bacteria"/>
</dbReference>
<dbReference type="EMBL" id="CP001280">
    <property type="protein sequence ID" value="ACK51092.1"/>
    <property type="molecule type" value="Genomic_DNA"/>
</dbReference>
<evidence type="ECO:0000313" key="2">
    <source>
        <dbReference type="Proteomes" id="UP000002257"/>
    </source>
</evidence>
<protein>
    <submittedName>
        <fullName evidence="1">Uncharacterized protein</fullName>
    </submittedName>
</protein>
<dbReference type="RefSeq" id="WP_012591162.1">
    <property type="nucleotide sequence ID" value="NC_011666.1"/>
</dbReference>
<name>B8ERP0_METSB</name>
<evidence type="ECO:0000313" key="1">
    <source>
        <dbReference type="EMBL" id="ACK51092.1"/>
    </source>
</evidence>
<gene>
    <name evidence="1" type="ordered locus">Msil_2154</name>
</gene>
<keyword evidence="2" id="KW-1185">Reference proteome</keyword>
<dbReference type="HOGENOM" id="CLU_1085070_0_0_5"/>
<proteinExistence type="predicted"/>